<keyword evidence="6" id="KW-1185">Reference proteome</keyword>
<dbReference type="FunCoup" id="D2VYQ6">
    <property type="interactions" value="121"/>
</dbReference>
<dbReference type="InParanoid" id="D2VYQ6"/>
<protein>
    <submittedName>
        <fullName evidence="5">Predicted protein</fullName>
    </submittedName>
</protein>
<dbReference type="PANTHER" id="PTHR24320:SF148">
    <property type="entry name" value="NAD(P)-BINDING ROSSMANN-FOLD SUPERFAMILY PROTEIN"/>
    <property type="match status" value="1"/>
</dbReference>
<dbReference type="InterPro" id="IPR036291">
    <property type="entry name" value="NAD(P)-bd_dom_sf"/>
</dbReference>
<dbReference type="Pfam" id="PF00106">
    <property type="entry name" value="adh_short"/>
    <property type="match status" value="1"/>
</dbReference>
<dbReference type="eggNOG" id="KOG1208">
    <property type="taxonomic scope" value="Eukaryota"/>
</dbReference>
<sequence length="345" mass="38839">MLRKCSYGLLGISLFFLGKRFVNGRSVPSQLLKESDLRGQVVLITGASKGGIGYETVKALYCLGATVCVSVRNLERGLEEMDELERECKSMNRNLNLGKIIVMKMELDDLESVREFCHSFLQKFDRLDILINNAGVYSSPSTLSKQNLEIHFAVNHLGHFMLVHFLKSLIQQTSVAHNKECKIISVSSLGHIAVRNKDQLLFTKEKLSTPQSSPMFAYGFSKLCNLLFIKSLARQFENETATSNSLKPVAKIGCYSLHPGTVSTNVFRSVDGLGSLMLQLTKWYFFKSPLAGAQTSIYLALEKMSNLESGGYYYECKQYRGESWIAKEESVQDELWKLSEELCKD</sequence>
<dbReference type="Proteomes" id="UP000006671">
    <property type="component" value="Unassembled WGS sequence"/>
</dbReference>
<accession>D2VYQ6</accession>
<keyword evidence="2" id="KW-0560">Oxidoreductase</keyword>
<evidence type="ECO:0000256" key="4">
    <source>
        <dbReference type="SAM" id="SignalP"/>
    </source>
</evidence>
<name>D2VYQ6_NAEGR</name>
<evidence type="ECO:0000256" key="2">
    <source>
        <dbReference type="ARBA" id="ARBA00023002"/>
    </source>
</evidence>
<dbReference type="PRINTS" id="PR00080">
    <property type="entry name" value="SDRFAMILY"/>
</dbReference>
<dbReference type="GO" id="GO:0016491">
    <property type="term" value="F:oxidoreductase activity"/>
    <property type="evidence" value="ECO:0007669"/>
    <property type="project" value="UniProtKB-KW"/>
</dbReference>
<dbReference type="VEuPathDB" id="AmoebaDB:NAEGRDRAFT_74205"/>
<dbReference type="InterPro" id="IPR002347">
    <property type="entry name" value="SDR_fam"/>
</dbReference>
<dbReference type="PANTHER" id="PTHR24320">
    <property type="entry name" value="RETINOL DEHYDROGENASE"/>
    <property type="match status" value="1"/>
</dbReference>
<comment type="similarity">
    <text evidence="1 3">Belongs to the short-chain dehydrogenases/reductases (SDR) family.</text>
</comment>
<dbReference type="SUPFAM" id="SSF51735">
    <property type="entry name" value="NAD(P)-binding Rossmann-fold domains"/>
    <property type="match status" value="1"/>
</dbReference>
<dbReference type="RefSeq" id="XP_002670697.1">
    <property type="nucleotide sequence ID" value="XM_002670651.1"/>
</dbReference>
<dbReference type="STRING" id="5762.D2VYQ6"/>
<reference evidence="5 6" key="1">
    <citation type="journal article" date="2010" name="Cell">
        <title>The genome of Naegleria gruberi illuminates early eukaryotic versatility.</title>
        <authorList>
            <person name="Fritz-Laylin L.K."/>
            <person name="Prochnik S.E."/>
            <person name="Ginger M.L."/>
            <person name="Dacks J.B."/>
            <person name="Carpenter M.L."/>
            <person name="Field M.C."/>
            <person name="Kuo A."/>
            <person name="Paredez A."/>
            <person name="Chapman J."/>
            <person name="Pham J."/>
            <person name="Shu S."/>
            <person name="Neupane R."/>
            <person name="Cipriano M."/>
            <person name="Mancuso J."/>
            <person name="Tu H."/>
            <person name="Salamov A."/>
            <person name="Lindquist E."/>
            <person name="Shapiro H."/>
            <person name="Lucas S."/>
            <person name="Grigoriev I.V."/>
            <person name="Cande W.Z."/>
            <person name="Fulton C."/>
            <person name="Rokhsar D.S."/>
            <person name="Dawson S.C."/>
        </authorList>
    </citation>
    <scope>NUCLEOTIDE SEQUENCE [LARGE SCALE GENOMIC DNA]</scope>
    <source>
        <strain evidence="5 6">NEG-M</strain>
    </source>
</reference>
<dbReference type="EMBL" id="GG738912">
    <property type="protein sequence ID" value="EFC37953.1"/>
    <property type="molecule type" value="Genomic_DNA"/>
</dbReference>
<organism evidence="6">
    <name type="scientific">Naegleria gruberi</name>
    <name type="common">Amoeba</name>
    <dbReference type="NCBI Taxonomy" id="5762"/>
    <lineage>
        <taxon>Eukaryota</taxon>
        <taxon>Discoba</taxon>
        <taxon>Heterolobosea</taxon>
        <taxon>Tetramitia</taxon>
        <taxon>Eutetramitia</taxon>
        <taxon>Vahlkampfiidae</taxon>
        <taxon>Naegleria</taxon>
    </lineage>
</organism>
<evidence type="ECO:0000313" key="5">
    <source>
        <dbReference type="EMBL" id="EFC37953.1"/>
    </source>
</evidence>
<dbReference type="Gene3D" id="3.40.50.720">
    <property type="entry name" value="NAD(P)-binding Rossmann-like Domain"/>
    <property type="match status" value="1"/>
</dbReference>
<dbReference type="GeneID" id="8857843"/>
<evidence type="ECO:0000256" key="1">
    <source>
        <dbReference type="ARBA" id="ARBA00006484"/>
    </source>
</evidence>
<feature type="signal peptide" evidence="4">
    <location>
        <begin position="1"/>
        <end position="24"/>
    </location>
</feature>
<dbReference type="AlphaFoldDB" id="D2VYQ6"/>
<evidence type="ECO:0000256" key="3">
    <source>
        <dbReference type="RuleBase" id="RU000363"/>
    </source>
</evidence>
<gene>
    <name evidence="5" type="ORF">NAEGRDRAFT_74205</name>
</gene>
<feature type="chain" id="PRO_5003038751" evidence="4">
    <location>
        <begin position="25"/>
        <end position="345"/>
    </location>
</feature>
<keyword evidence="4" id="KW-0732">Signal</keyword>
<dbReference type="OrthoDB" id="191139at2759"/>
<dbReference type="KEGG" id="ngr:NAEGRDRAFT_74205"/>
<dbReference type="OMA" id="RSWFHYI"/>
<proteinExistence type="inferred from homology"/>
<evidence type="ECO:0000313" key="6">
    <source>
        <dbReference type="Proteomes" id="UP000006671"/>
    </source>
</evidence>
<dbReference type="PRINTS" id="PR00081">
    <property type="entry name" value="GDHRDH"/>
</dbReference>